<proteinExistence type="predicted"/>
<evidence type="ECO:0000313" key="4">
    <source>
        <dbReference type="Proteomes" id="UP000014923"/>
    </source>
</evidence>
<feature type="transmembrane region" description="Helical" evidence="2">
    <location>
        <begin position="29"/>
        <end position="45"/>
    </location>
</feature>
<keyword evidence="2" id="KW-0812">Transmembrane</keyword>
<accession>R7RQD8</accession>
<keyword evidence="4" id="KW-1185">Reference proteome</keyword>
<organism evidence="3 4">
    <name type="scientific">Thermobrachium celere DSM 8682</name>
    <dbReference type="NCBI Taxonomy" id="941824"/>
    <lineage>
        <taxon>Bacteria</taxon>
        <taxon>Bacillati</taxon>
        <taxon>Bacillota</taxon>
        <taxon>Clostridia</taxon>
        <taxon>Eubacteriales</taxon>
        <taxon>Clostridiaceae</taxon>
        <taxon>Thermobrachium</taxon>
    </lineage>
</organism>
<keyword evidence="2" id="KW-1133">Transmembrane helix</keyword>
<dbReference type="HOGENOM" id="CLU_2995181_0_0_9"/>
<evidence type="ECO:0000256" key="1">
    <source>
        <dbReference type="SAM" id="MobiDB-lite"/>
    </source>
</evidence>
<feature type="compositionally biased region" description="Basic and acidic residues" evidence="1">
    <location>
        <begin position="7"/>
        <end position="20"/>
    </location>
</feature>
<keyword evidence="2" id="KW-0472">Membrane</keyword>
<feature type="region of interest" description="Disordered" evidence="1">
    <location>
        <begin position="1"/>
        <end position="25"/>
    </location>
</feature>
<protein>
    <submittedName>
        <fullName evidence="3">Uncharacterized protein</fullName>
    </submittedName>
</protein>
<sequence length="57" mass="7141">MRRGDKHGKEGRKETKEEQKKRNHARRRIMCPVWTHYFFILLFVLEKENLFIEYFSI</sequence>
<comment type="caution">
    <text evidence="3">The sequence shown here is derived from an EMBL/GenBank/DDBJ whole genome shotgun (WGS) entry which is preliminary data.</text>
</comment>
<dbReference type="RefSeq" id="WP_018660705.1">
    <property type="nucleotide sequence ID" value="NZ_HF952018.1"/>
</dbReference>
<name>R7RQD8_9CLOT</name>
<reference evidence="3" key="1">
    <citation type="submission" date="2013-03" db="EMBL/GenBank/DDBJ databases">
        <title>Draft genome sequence of the hydrogen-ethanol-producing anaerobic alkalithermophilic Caloramator celere.</title>
        <authorList>
            <person name="Ciranna A."/>
            <person name="Larjo A."/>
            <person name="Kivisto A."/>
            <person name="Santala V."/>
            <person name="Roos C."/>
            <person name="Karp M."/>
        </authorList>
    </citation>
    <scope>NUCLEOTIDE SEQUENCE [LARGE SCALE GENOMIC DNA]</scope>
    <source>
        <strain evidence="3">DSM 8682</strain>
    </source>
</reference>
<dbReference type="EMBL" id="CAVN010000088">
    <property type="protein sequence ID" value="CDF57498.1"/>
    <property type="molecule type" value="Genomic_DNA"/>
</dbReference>
<gene>
    <name evidence="3" type="ORF">TCEL_01412</name>
</gene>
<evidence type="ECO:0000256" key="2">
    <source>
        <dbReference type="SAM" id="Phobius"/>
    </source>
</evidence>
<dbReference type="Proteomes" id="UP000014923">
    <property type="component" value="Unassembled WGS sequence"/>
</dbReference>
<dbReference type="AlphaFoldDB" id="R7RQD8"/>
<evidence type="ECO:0000313" key="3">
    <source>
        <dbReference type="EMBL" id="CDF57498.1"/>
    </source>
</evidence>